<keyword evidence="1" id="KW-0175">Coiled coil</keyword>
<reference evidence="2" key="2">
    <citation type="submission" date="2020-09" db="EMBL/GenBank/DDBJ databases">
        <authorList>
            <person name="Sun Q."/>
            <person name="Ohkuma M."/>
        </authorList>
    </citation>
    <scope>NUCLEOTIDE SEQUENCE</scope>
    <source>
        <strain evidence="2">JCM 12862</strain>
    </source>
</reference>
<gene>
    <name evidence="2" type="ORF">GCM10007962_01020</name>
</gene>
<dbReference type="AlphaFoldDB" id="A0A8J3BC00"/>
<dbReference type="Proteomes" id="UP000612329">
    <property type="component" value="Unassembled WGS sequence"/>
</dbReference>
<sequence length="103" mass="12150">MSLTGFAQSEDIKQQVKEKVNEINDQIISVNEFLELTDDQKEEIQSILEKRLKEIDKAKRKGMDKNEIKKISKKYFQKIHKEVLNSKQKEAIKQAKERMKGKD</sequence>
<accession>A0A8J3BC00</accession>
<evidence type="ECO:0000313" key="2">
    <source>
        <dbReference type="EMBL" id="GGK10687.1"/>
    </source>
</evidence>
<organism evidence="2 3">
    <name type="scientific">Yeosuana aromativorans</name>
    <dbReference type="NCBI Taxonomy" id="288019"/>
    <lineage>
        <taxon>Bacteria</taxon>
        <taxon>Pseudomonadati</taxon>
        <taxon>Bacteroidota</taxon>
        <taxon>Flavobacteriia</taxon>
        <taxon>Flavobacteriales</taxon>
        <taxon>Flavobacteriaceae</taxon>
        <taxon>Yeosuana</taxon>
    </lineage>
</organism>
<proteinExistence type="predicted"/>
<protein>
    <submittedName>
        <fullName evidence="2">Uncharacterized protein</fullName>
    </submittedName>
</protein>
<feature type="coiled-coil region" evidence="1">
    <location>
        <begin position="6"/>
        <end position="61"/>
    </location>
</feature>
<evidence type="ECO:0000256" key="1">
    <source>
        <dbReference type="SAM" id="Coils"/>
    </source>
</evidence>
<evidence type="ECO:0000313" key="3">
    <source>
        <dbReference type="Proteomes" id="UP000612329"/>
    </source>
</evidence>
<dbReference type="EMBL" id="BMNR01000001">
    <property type="protein sequence ID" value="GGK10687.1"/>
    <property type="molecule type" value="Genomic_DNA"/>
</dbReference>
<keyword evidence="3" id="KW-1185">Reference proteome</keyword>
<comment type="caution">
    <text evidence="2">The sequence shown here is derived from an EMBL/GenBank/DDBJ whole genome shotgun (WGS) entry which is preliminary data.</text>
</comment>
<name>A0A8J3BC00_9FLAO</name>
<reference evidence="2" key="1">
    <citation type="journal article" date="2014" name="Int. J. Syst. Evol. Microbiol.">
        <title>Complete genome sequence of Corynebacterium casei LMG S-19264T (=DSM 44701T), isolated from a smear-ripened cheese.</title>
        <authorList>
            <consortium name="US DOE Joint Genome Institute (JGI-PGF)"/>
            <person name="Walter F."/>
            <person name="Albersmeier A."/>
            <person name="Kalinowski J."/>
            <person name="Ruckert C."/>
        </authorList>
    </citation>
    <scope>NUCLEOTIDE SEQUENCE</scope>
    <source>
        <strain evidence="2">JCM 12862</strain>
    </source>
</reference>